<dbReference type="Gene3D" id="3.30.1150.10">
    <property type="match status" value="2"/>
</dbReference>
<dbReference type="GO" id="GO:0031992">
    <property type="term" value="F:energy transducer activity"/>
    <property type="evidence" value="ECO:0007669"/>
    <property type="project" value="TreeGrafter"/>
</dbReference>
<evidence type="ECO:0000256" key="2">
    <source>
        <dbReference type="ARBA" id="ARBA00006555"/>
    </source>
</evidence>
<dbReference type="NCBIfam" id="TIGR01352">
    <property type="entry name" value="tonB_Cterm"/>
    <property type="match status" value="1"/>
</dbReference>
<feature type="domain" description="Peptidase M56" evidence="13">
    <location>
        <begin position="156"/>
        <end position="252"/>
    </location>
</feature>
<keyword evidence="4" id="KW-1003">Cell membrane</keyword>
<keyword evidence="6 11" id="KW-0812">Transmembrane</keyword>
<evidence type="ECO:0000256" key="10">
    <source>
        <dbReference type="SAM" id="MobiDB-lite"/>
    </source>
</evidence>
<dbReference type="InterPro" id="IPR037682">
    <property type="entry name" value="TonB_C"/>
</dbReference>
<feature type="region of interest" description="Disordered" evidence="10">
    <location>
        <begin position="434"/>
        <end position="482"/>
    </location>
</feature>
<dbReference type="GO" id="GO:0098797">
    <property type="term" value="C:plasma membrane protein complex"/>
    <property type="evidence" value="ECO:0007669"/>
    <property type="project" value="TreeGrafter"/>
</dbReference>
<feature type="transmembrane region" description="Helical" evidence="11">
    <location>
        <begin position="265"/>
        <end position="283"/>
    </location>
</feature>
<evidence type="ECO:0000256" key="11">
    <source>
        <dbReference type="SAM" id="Phobius"/>
    </source>
</evidence>
<feature type="transmembrane region" description="Helical" evidence="11">
    <location>
        <begin position="36"/>
        <end position="55"/>
    </location>
</feature>
<dbReference type="GO" id="GO:0055085">
    <property type="term" value="P:transmembrane transport"/>
    <property type="evidence" value="ECO:0007669"/>
    <property type="project" value="InterPro"/>
</dbReference>
<evidence type="ECO:0000259" key="13">
    <source>
        <dbReference type="Pfam" id="PF05569"/>
    </source>
</evidence>
<evidence type="ECO:0000259" key="12">
    <source>
        <dbReference type="Pfam" id="PF03544"/>
    </source>
</evidence>
<dbReference type="AlphaFoldDB" id="A0A841JJJ3"/>
<dbReference type="PANTHER" id="PTHR33446:SF2">
    <property type="entry name" value="PROTEIN TONB"/>
    <property type="match status" value="1"/>
</dbReference>
<evidence type="ECO:0000256" key="3">
    <source>
        <dbReference type="ARBA" id="ARBA00022448"/>
    </source>
</evidence>
<keyword evidence="8 11" id="KW-1133">Transmembrane helix</keyword>
<sequence length="660" mass="73700">MNWLHYLLEANIYLAVFYAGYCLFLNKETYYTLNRAYLLLSCFISFLLPLMQIGMLKPAEQGITTVYIVQTHLKPSVNQATSISVSPQDMLFYTYCLGVIVLVTILIFKLYKLVQMIRTANKMADDKYKIVPLEGSNTAFSFFNYLFIGSKTTGSNIIIRHEMVHIRQKHTLDVLFLEVIKIINWFNPLVYLLQNSLKTVHEYIADEQTATFESDRLSYSSFLVNNAYGLNGSSVTHSFFNYNLLKKRIIMLNQKRSGNLARLKYLVAVPICAAALCASTLGFSKTYALVDLAPQRFVADSSAKVKRQSKTQYLPPPIVIKNGYNDLFTHLNKSEKYPKTELKNKQPGLVIVAFNVGTDHKISNTQVIESTGNAFSEVVLASFQSFNGSVTDKAGEHKLAISFFTDYYRQAPQYEADIQKSGAEFNTFVIGSLGFTVPPPPPPRPESGNTPPAVKKPTYIGKQKTLPPPPPAPPVPTAEKPKEAVVKFPPPKIVKAAPKTQVVKFPPPVITKNPVERRPPPPPPQDPFDSLYRYIGKHVRYPAAARENLIAGRVIVTFNINNGKIENLKITRGLTDAMDAEVVRAIKSYDGILTVKSGKYSVPVSYSLVDQNNNYVGKAPDYKATPNDKNKPVVNDIVVESSPVLSLNEIVIVGYVNTKQ</sequence>
<dbReference type="RefSeq" id="WP_183588191.1">
    <property type="nucleotide sequence ID" value="NZ_JACHCA010000007.1"/>
</dbReference>
<dbReference type="Proteomes" id="UP000548326">
    <property type="component" value="Unassembled WGS sequence"/>
</dbReference>
<evidence type="ECO:0000256" key="8">
    <source>
        <dbReference type="ARBA" id="ARBA00022989"/>
    </source>
</evidence>
<evidence type="ECO:0000256" key="9">
    <source>
        <dbReference type="ARBA" id="ARBA00023136"/>
    </source>
</evidence>
<feature type="domain" description="TonB C-terminal" evidence="12">
    <location>
        <begin position="538"/>
        <end position="606"/>
    </location>
</feature>
<comment type="caution">
    <text evidence="14">The sequence shown here is derived from an EMBL/GenBank/DDBJ whole genome shotgun (WGS) entry which is preliminary data.</text>
</comment>
<feature type="transmembrane region" description="Helical" evidence="11">
    <location>
        <begin position="92"/>
        <end position="111"/>
    </location>
</feature>
<evidence type="ECO:0000313" key="15">
    <source>
        <dbReference type="Proteomes" id="UP000548326"/>
    </source>
</evidence>
<keyword evidence="7" id="KW-0653">Protein transport</keyword>
<evidence type="ECO:0000256" key="1">
    <source>
        <dbReference type="ARBA" id="ARBA00004383"/>
    </source>
</evidence>
<dbReference type="EMBL" id="JACHCA010000007">
    <property type="protein sequence ID" value="MBB6128868.1"/>
    <property type="molecule type" value="Genomic_DNA"/>
</dbReference>
<keyword evidence="9 11" id="KW-0472">Membrane</keyword>
<evidence type="ECO:0000313" key="14">
    <source>
        <dbReference type="EMBL" id="MBB6128868.1"/>
    </source>
</evidence>
<dbReference type="PANTHER" id="PTHR33446">
    <property type="entry name" value="PROTEIN TONB-RELATED"/>
    <property type="match status" value="1"/>
</dbReference>
<feature type="compositionally biased region" description="Pro residues" evidence="10">
    <location>
        <begin position="466"/>
        <end position="476"/>
    </location>
</feature>
<feature type="transmembrane region" description="Helical" evidence="11">
    <location>
        <begin position="6"/>
        <end position="24"/>
    </location>
</feature>
<dbReference type="InterPro" id="IPR006260">
    <property type="entry name" value="TonB/TolA_C"/>
</dbReference>
<dbReference type="CDD" id="cd07341">
    <property type="entry name" value="M56_BlaR1_MecR1_like"/>
    <property type="match status" value="1"/>
</dbReference>
<evidence type="ECO:0000256" key="4">
    <source>
        <dbReference type="ARBA" id="ARBA00022475"/>
    </source>
</evidence>
<dbReference type="Pfam" id="PF03544">
    <property type="entry name" value="TonB_C"/>
    <property type="match status" value="1"/>
</dbReference>
<dbReference type="GO" id="GO:0015031">
    <property type="term" value="P:protein transport"/>
    <property type="evidence" value="ECO:0007669"/>
    <property type="project" value="UniProtKB-KW"/>
</dbReference>
<keyword evidence="3" id="KW-0813">Transport</keyword>
<comment type="subcellular location">
    <subcellularLocation>
        <location evidence="1">Cell inner membrane</location>
        <topology evidence="1">Single-pass membrane protein</topology>
        <orientation evidence="1">Periplasmic side</orientation>
    </subcellularLocation>
</comment>
<dbReference type="SUPFAM" id="SSF74653">
    <property type="entry name" value="TolA/TonB C-terminal domain"/>
    <property type="match status" value="2"/>
</dbReference>
<keyword evidence="5" id="KW-0997">Cell inner membrane</keyword>
<dbReference type="Pfam" id="PF05569">
    <property type="entry name" value="Peptidase_M56"/>
    <property type="match status" value="1"/>
</dbReference>
<proteinExistence type="inferred from homology"/>
<protein>
    <submittedName>
        <fullName evidence="14">TonB family protein</fullName>
    </submittedName>
</protein>
<reference evidence="14 15" key="1">
    <citation type="submission" date="2020-08" db="EMBL/GenBank/DDBJ databases">
        <title>Genomic Encyclopedia of Type Strains, Phase IV (KMG-V): Genome sequencing to study the core and pangenomes of soil and plant-associated prokaryotes.</title>
        <authorList>
            <person name="Whitman W."/>
        </authorList>
    </citation>
    <scope>NUCLEOTIDE SEQUENCE [LARGE SCALE GENOMIC DNA]</scope>
    <source>
        <strain evidence="14 15">MP601</strain>
    </source>
</reference>
<comment type="similarity">
    <text evidence="2">Belongs to the TonB family.</text>
</comment>
<dbReference type="InterPro" id="IPR051045">
    <property type="entry name" value="TonB-dependent_transducer"/>
</dbReference>
<name>A0A841JJJ3_9SPHI</name>
<gene>
    <name evidence="14" type="ORF">HDF22_002991</name>
</gene>
<dbReference type="InterPro" id="IPR008756">
    <property type="entry name" value="Peptidase_M56"/>
</dbReference>
<organism evidence="14 15">
    <name type="scientific">Mucilaginibacter lappiensis</name>
    <dbReference type="NCBI Taxonomy" id="354630"/>
    <lineage>
        <taxon>Bacteria</taxon>
        <taxon>Pseudomonadati</taxon>
        <taxon>Bacteroidota</taxon>
        <taxon>Sphingobacteriia</taxon>
        <taxon>Sphingobacteriales</taxon>
        <taxon>Sphingobacteriaceae</taxon>
        <taxon>Mucilaginibacter</taxon>
    </lineage>
</organism>
<accession>A0A841JJJ3</accession>
<evidence type="ECO:0000256" key="7">
    <source>
        <dbReference type="ARBA" id="ARBA00022927"/>
    </source>
</evidence>
<evidence type="ECO:0000256" key="6">
    <source>
        <dbReference type="ARBA" id="ARBA00022692"/>
    </source>
</evidence>
<evidence type="ECO:0000256" key="5">
    <source>
        <dbReference type="ARBA" id="ARBA00022519"/>
    </source>
</evidence>